<keyword evidence="6" id="KW-0545">Nucleotide biosynthesis</keyword>
<evidence type="ECO:0000256" key="3">
    <source>
        <dbReference type="ARBA" id="ARBA00012980"/>
    </source>
</evidence>
<proteinExistence type="inferred from homology"/>
<dbReference type="Pfam" id="PF02223">
    <property type="entry name" value="Thymidylate_kin"/>
    <property type="match status" value="1"/>
</dbReference>
<dbReference type="GeneID" id="80901786"/>
<evidence type="ECO:0000313" key="14">
    <source>
        <dbReference type="Proteomes" id="UP000232875"/>
    </source>
</evidence>
<dbReference type="GO" id="GO:0005634">
    <property type="term" value="C:nucleus"/>
    <property type="evidence" value="ECO:0007669"/>
    <property type="project" value="TreeGrafter"/>
</dbReference>
<evidence type="ECO:0000313" key="13">
    <source>
        <dbReference type="EMBL" id="PKI84182.1"/>
    </source>
</evidence>
<feature type="domain" description="Thymidylate kinase-like" evidence="12">
    <location>
        <begin position="315"/>
        <end position="488"/>
    </location>
</feature>
<comment type="catalytic activity">
    <reaction evidence="11">
        <text>a monoacylglycerol + H2O = glycerol + a fatty acid + H(+)</text>
        <dbReference type="Rhea" id="RHEA:15245"/>
        <dbReference type="ChEBI" id="CHEBI:15377"/>
        <dbReference type="ChEBI" id="CHEBI:15378"/>
        <dbReference type="ChEBI" id="CHEBI:17408"/>
        <dbReference type="ChEBI" id="CHEBI:17754"/>
        <dbReference type="ChEBI" id="CHEBI:28868"/>
    </reaction>
</comment>
<sequence>MEHALEIPFLYPGLVRDVPNPMFSSILHSKYGVDGALPEKHATQGKPLAVMIHGINSHKNSLFFTPLAQVLPMDSFRYDMRGEGFTPGDSELSDYEAAVDELAYLIDYLQQRFGYVVEMLVCHSKGCGVAYTYMSKYCTLNSLKYQRPPTFAVMASARYTMTTSLVRFDNVEEHIAQLGYVPVKKIVKGKMVEGRMYKEDIDRTLRYPMGHHVQRCPPSVNVFLVHGTADAIVTVDHLADFVNVLTGQPSRPAGSVCTNLLLDCDHNYKDGFRAVVVERVLHWLQSCAAKIEAPRTQPRWTASSGSGPRGALIVVEGLDRAGKTTQVVRLCEMLQAELIKFPDRTTQVGTMINAYLTEQSEISDEAIHLLFSANRWEVIPFLLRTLNEGKTVVCDRYAFSGIAYSCAKGLDFSWCLGPDVGLPMPDATLFLDLDNNTAAQRGAYGEERYERAEFQEKVRQSFGYVEQMVLQNGGVWNRIDAACEPDQVWENVQAAALAAVEHVQTVLPPLESLKFKNGQLAADAVRQRPSL</sequence>
<dbReference type="GO" id="GO:0006233">
    <property type="term" value="P:dTDP biosynthetic process"/>
    <property type="evidence" value="ECO:0007669"/>
    <property type="project" value="InterPro"/>
</dbReference>
<dbReference type="InterPro" id="IPR018094">
    <property type="entry name" value="Thymidylate_kinase"/>
</dbReference>
<organism evidence="13 14">
    <name type="scientific">Malassezia vespertilionis</name>
    <dbReference type="NCBI Taxonomy" id="2020962"/>
    <lineage>
        <taxon>Eukaryota</taxon>
        <taxon>Fungi</taxon>
        <taxon>Dikarya</taxon>
        <taxon>Basidiomycota</taxon>
        <taxon>Ustilaginomycotina</taxon>
        <taxon>Malasseziomycetes</taxon>
        <taxon>Malasseziales</taxon>
        <taxon>Malasseziaceae</taxon>
        <taxon>Malassezia</taxon>
    </lineage>
</organism>
<dbReference type="Gene3D" id="3.40.50.300">
    <property type="entry name" value="P-loop containing nucleotide triphosphate hydrolases"/>
    <property type="match status" value="1"/>
</dbReference>
<evidence type="ECO:0000256" key="5">
    <source>
        <dbReference type="ARBA" id="ARBA00022679"/>
    </source>
</evidence>
<keyword evidence="5" id="KW-0808">Transferase</keyword>
<dbReference type="SUPFAM" id="SSF53474">
    <property type="entry name" value="alpha/beta-Hydrolases"/>
    <property type="match status" value="1"/>
</dbReference>
<dbReference type="InterPro" id="IPR027417">
    <property type="entry name" value="P-loop_NTPase"/>
</dbReference>
<evidence type="ECO:0000256" key="4">
    <source>
        <dbReference type="ARBA" id="ARBA00017144"/>
    </source>
</evidence>
<dbReference type="NCBIfam" id="TIGR00041">
    <property type="entry name" value="DTMP_kinase"/>
    <property type="match status" value="1"/>
</dbReference>
<dbReference type="GO" id="GO:0004798">
    <property type="term" value="F:dTMP kinase activity"/>
    <property type="evidence" value="ECO:0007669"/>
    <property type="project" value="UniProtKB-EC"/>
</dbReference>
<comment type="similarity">
    <text evidence="2">Belongs to the thymidylate kinase family.</text>
</comment>
<dbReference type="Gene3D" id="3.40.50.1820">
    <property type="entry name" value="alpha/beta hydrolase"/>
    <property type="match status" value="1"/>
</dbReference>
<evidence type="ECO:0000256" key="6">
    <source>
        <dbReference type="ARBA" id="ARBA00022727"/>
    </source>
</evidence>
<evidence type="ECO:0000256" key="2">
    <source>
        <dbReference type="ARBA" id="ARBA00009776"/>
    </source>
</evidence>
<name>A0A2N1JCC4_9BASI</name>
<comment type="catalytic activity">
    <reaction evidence="10">
        <text>a diacylglycerol + H2O = a monoacylglycerol + a fatty acid + H(+)</text>
        <dbReference type="Rhea" id="RHEA:32731"/>
        <dbReference type="ChEBI" id="CHEBI:15377"/>
        <dbReference type="ChEBI" id="CHEBI:15378"/>
        <dbReference type="ChEBI" id="CHEBI:17408"/>
        <dbReference type="ChEBI" id="CHEBI:18035"/>
        <dbReference type="ChEBI" id="CHEBI:28868"/>
    </reaction>
</comment>
<dbReference type="GO" id="GO:0006235">
    <property type="term" value="P:dTTP biosynthetic process"/>
    <property type="evidence" value="ECO:0007669"/>
    <property type="project" value="TreeGrafter"/>
</dbReference>
<evidence type="ECO:0000256" key="9">
    <source>
        <dbReference type="ARBA" id="ARBA00022840"/>
    </source>
</evidence>
<dbReference type="FunFam" id="3.40.50.300:FF:000679">
    <property type="entry name" value="Thymidylate kinase"/>
    <property type="match status" value="1"/>
</dbReference>
<dbReference type="GO" id="GO:0005829">
    <property type="term" value="C:cytosol"/>
    <property type="evidence" value="ECO:0007669"/>
    <property type="project" value="TreeGrafter"/>
</dbReference>
<dbReference type="SUPFAM" id="SSF52540">
    <property type="entry name" value="P-loop containing nucleoside triphosphate hydrolases"/>
    <property type="match status" value="1"/>
</dbReference>
<accession>A0A2N1JCC4</accession>
<dbReference type="CDD" id="cd01672">
    <property type="entry name" value="TMPK"/>
    <property type="match status" value="1"/>
</dbReference>
<evidence type="ECO:0000256" key="7">
    <source>
        <dbReference type="ARBA" id="ARBA00022741"/>
    </source>
</evidence>
<keyword evidence="14" id="KW-1185">Reference proteome</keyword>
<dbReference type="GO" id="GO:0006227">
    <property type="term" value="P:dUDP biosynthetic process"/>
    <property type="evidence" value="ECO:0007669"/>
    <property type="project" value="TreeGrafter"/>
</dbReference>
<dbReference type="OrthoDB" id="425602at2759"/>
<dbReference type="AlphaFoldDB" id="A0A2N1JCC4"/>
<dbReference type="InterPro" id="IPR029058">
    <property type="entry name" value="AB_hydrolase_fold"/>
</dbReference>
<dbReference type="PANTHER" id="PTHR10344:SF1">
    <property type="entry name" value="THYMIDYLATE KINASE"/>
    <property type="match status" value="1"/>
</dbReference>
<evidence type="ECO:0000256" key="11">
    <source>
        <dbReference type="ARBA" id="ARBA00048461"/>
    </source>
</evidence>
<evidence type="ECO:0000259" key="12">
    <source>
        <dbReference type="Pfam" id="PF02223"/>
    </source>
</evidence>
<evidence type="ECO:0000256" key="1">
    <source>
        <dbReference type="ARBA" id="ARBA00004992"/>
    </source>
</evidence>
<dbReference type="PROSITE" id="PS01331">
    <property type="entry name" value="THYMIDYLATE_KINASE"/>
    <property type="match status" value="1"/>
</dbReference>
<keyword evidence="7" id="KW-0547">Nucleotide-binding</keyword>
<comment type="pathway">
    <text evidence="1">Pyrimidine metabolism; dTTP biosynthesis.</text>
</comment>
<dbReference type="InterPro" id="IPR039430">
    <property type="entry name" value="Thymidylate_kin-like_dom"/>
</dbReference>
<dbReference type="GO" id="GO:0005524">
    <property type="term" value="F:ATP binding"/>
    <property type="evidence" value="ECO:0007669"/>
    <property type="project" value="UniProtKB-KW"/>
</dbReference>
<dbReference type="Proteomes" id="UP000232875">
    <property type="component" value="Unassembled WGS sequence"/>
</dbReference>
<keyword evidence="9" id="KW-0067">ATP-binding</keyword>
<dbReference type="HAMAP" id="MF_00165">
    <property type="entry name" value="Thymidylate_kinase"/>
    <property type="match status" value="1"/>
</dbReference>
<dbReference type="InterPro" id="IPR018095">
    <property type="entry name" value="Thymidylate_kin_CS"/>
</dbReference>
<dbReference type="EC" id="2.7.4.9" evidence="3"/>
<reference evidence="13 14" key="1">
    <citation type="submission" date="2017-10" db="EMBL/GenBank/DDBJ databases">
        <title>A novel species of cold-tolerant Malassezia isolated from bats.</title>
        <authorList>
            <person name="Lorch J.M."/>
            <person name="Palmer J.M."/>
            <person name="Vanderwolf K.J."/>
            <person name="Schmidt K.Z."/>
            <person name="Verant M.L."/>
            <person name="Weller T.J."/>
            <person name="Blehert D.S."/>
        </authorList>
    </citation>
    <scope>NUCLEOTIDE SEQUENCE [LARGE SCALE GENOMIC DNA]</scope>
    <source>
        <strain evidence="13 14">NWHC:44797-103</strain>
    </source>
</reference>
<keyword evidence="8" id="KW-0418">Kinase</keyword>
<protein>
    <recommendedName>
        <fullName evidence="4">Thymidylate kinase</fullName>
        <ecNumber evidence="3">2.7.4.9</ecNumber>
    </recommendedName>
</protein>
<evidence type="ECO:0000256" key="8">
    <source>
        <dbReference type="ARBA" id="ARBA00022777"/>
    </source>
</evidence>
<dbReference type="EMBL" id="KZ454990">
    <property type="protein sequence ID" value="PKI84182.1"/>
    <property type="molecule type" value="Genomic_DNA"/>
</dbReference>
<dbReference type="GO" id="GO:0004550">
    <property type="term" value="F:nucleoside diphosphate kinase activity"/>
    <property type="evidence" value="ECO:0007669"/>
    <property type="project" value="TreeGrafter"/>
</dbReference>
<dbReference type="RefSeq" id="XP_056063085.1">
    <property type="nucleotide sequence ID" value="XM_056207110.1"/>
</dbReference>
<dbReference type="PANTHER" id="PTHR10344">
    <property type="entry name" value="THYMIDYLATE KINASE"/>
    <property type="match status" value="1"/>
</dbReference>
<gene>
    <name evidence="13" type="primary">CDC8</name>
    <name evidence="13" type="ORF">MVES_002150</name>
</gene>
<dbReference type="STRING" id="2020962.A0A2N1JCC4"/>
<evidence type="ECO:0000256" key="10">
    <source>
        <dbReference type="ARBA" id="ARBA00047591"/>
    </source>
</evidence>